<keyword evidence="1" id="KW-0472">Membrane</keyword>
<sequence>MKTSVVILSIILTLCVFLPFLYFILNGTKNTVSIKKNINAVLKDSGIIYSLKEIWRKNFIGLSNDHKILTNIYFESGKPVISNINIEDIKQCHVIKNYNYDKKKITGLKDLYLELSFKSTNKPNLIIKFFNVDDDLAEDFELQRIEKWHSLISDAIALKPNLKLAS</sequence>
<dbReference type="EMBL" id="JAGJCB010000026">
    <property type="protein sequence ID" value="MBP0905618.1"/>
    <property type="molecule type" value="Genomic_DNA"/>
</dbReference>
<organism evidence="2 3">
    <name type="scientific">Mariniflexile gromovii</name>
    <dbReference type="NCBI Taxonomy" id="362523"/>
    <lineage>
        <taxon>Bacteria</taxon>
        <taxon>Pseudomonadati</taxon>
        <taxon>Bacteroidota</taxon>
        <taxon>Flavobacteriia</taxon>
        <taxon>Flavobacteriales</taxon>
        <taxon>Flavobacteriaceae</taxon>
        <taxon>Mariniflexile</taxon>
    </lineage>
</organism>
<comment type="caution">
    <text evidence="2">The sequence shown here is derived from an EMBL/GenBank/DDBJ whole genome shotgun (WGS) entry which is preliminary data.</text>
</comment>
<dbReference type="Proteomes" id="UP000670776">
    <property type="component" value="Unassembled WGS sequence"/>
</dbReference>
<reference evidence="2 3" key="1">
    <citation type="submission" date="2021-04" db="EMBL/GenBank/DDBJ databases">
        <title>Mariniflexile gromovii gen. nov., sp. nov., a gliding bacterium isolated from the sea urchin Strongylocentrotus intermedius.</title>
        <authorList>
            <person name="Ko S."/>
            <person name="Le V."/>
            <person name="Ahn C.-Y."/>
            <person name="Oh H.-M."/>
        </authorList>
    </citation>
    <scope>NUCLEOTIDE SEQUENCE [LARGE SCALE GENOMIC DNA]</scope>
    <source>
        <strain evidence="2 3">KCTC 12570</strain>
    </source>
</reference>
<evidence type="ECO:0000313" key="3">
    <source>
        <dbReference type="Proteomes" id="UP000670776"/>
    </source>
</evidence>
<keyword evidence="1" id="KW-1133">Transmembrane helix</keyword>
<gene>
    <name evidence="2" type="ORF">J8H85_17460</name>
</gene>
<name>A0ABS4BYG3_9FLAO</name>
<dbReference type="RefSeq" id="WP_209656773.1">
    <property type="nucleotide sequence ID" value="NZ_JAGJCB010000026.1"/>
</dbReference>
<evidence type="ECO:0000313" key="2">
    <source>
        <dbReference type="EMBL" id="MBP0905618.1"/>
    </source>
</evidence>
<proteinExistence type="predicted"/>
<evidence type="ECO:0000256" key="1">
    <source>
        <dbReference type="SAM" id="Phobius"/>
    </source>
</evidence>
<protein>
    <submittedName>
        <fullName evidence="2">Uncharacterized protein</fullName>
    </submittedName>
</protein>
<accession>A0ABS4BYG3</accession>
<keyword evidence="3" id="KW-1185">Reference proteome</keyword>
<feature type="transmembrane region" description="Helical" evidence="1">
    <location>
        <begin position="6"/>
        <end position="25"/>
    </location>
</feature>
<keyword evidence="1" id="KW-0812">Transmembrane</keyword>